<protein>
    <recommendedName>
        <fullName evidence="2">DNA polymerase III subunit delta</fullName>
        <ecNumber evidence="1">2.7.7.7</ecNumber>
    </recommendedName>
</protein>
<keyword evidence="4 11" id="KW-0548">Nucleotidyltransferase</keyword>
<comment type="catalytic activity">
    <reaction evidence="8">
        <text>DNA(n) + a 2'-deoxyribonucleoside 5'-triphosphate = DNA(n+1) + diphosphate</text>
        <dbReference type="Rhea" id="RHEA:22508"/>
        <dbReference type="Rhea" id="RHEA-COMP:17339"/>
        <dbReference type="Rhea" id="RHEA-COMP:17340"/>
        <dbReference type="ChEBI" id="CHEBI:33019"/>
        <dbReference type="ChEBI" id="CHEBI:61560"/>
        <dbReference type="ChEBI" id="CHEBI:173112"/>
        <dbReference type="EC" id="2.7.7.7"/>
    </reaction>
</comment>
<name>A0A926E2Y6_9FIRM</name>
<keyword evidence="6" id="KW-0239">DNA-directed DNA polymerase</keyword>
<dbReference type="GO" id="GO:0003887">
    <property type="term" value="F:DNA-directed DNA polymerase activity"/>
    <property type="evidence" value="ECO:0007669"/>
    <property type="project" value="UniProtKB-KW"/>
</dbReference>
<dbReference type="GO" id="GO:0003677">
    <property type="term" value="F:DNA binding"/>
    <property type="evidence" value="ECO:0007669"/>
    <property type="project" value="InterPro"/>
</dbReference>
<dbReference type="Pfam" id="PF06144">
    <property type="entry name" value="DNA_pol3_delta"/>
    <property type="match status" value="1"/>
</dbReference>
<dbReference type="Gene3D" id="1.10.8.60">
    <property type="match status" value="1"/>
</dbReference>
<dbReference type="GO" id="GO:0009360">
    <property type="term" value="C:DNA polymerase III complex"/>
    <property type="evidence" value="ECO:0007669"/>
    <property type="project" value="InterPro"/>
</dbReference>
<dbReference type="InterPro" id="IPR027417">
    <property type="entry name" value="P-loop_NTPase"/>
</dbReference>
<dbReference type="PANTHER" id="PTHR34388">
    <property type="entry name" value="DNA POLYMERASE III SUBUNIT DELTA"/>
    <property type="match status" value="1"/>
</dbReference>
<evidence type="ECO:0000259" key="10">
    <source>
        <dbReference type="Pfam" id="PF21694"/>
    </source>
</evidence>
<dbReference type="EC" id="2.7.7.7" evidence="1"/>
<dbReference type="Pfam" id="PF21694">
    <property type="entry name" value="DNA_pol3_delta_C"/>
    <property type="match status" value="1"/>
</dbReference>
<keyword evidence="3 11" id="KW-0808">Transferase</keyword>
<gene>
    <name evidence="11" type="primary">holA</name>
    <name evidence="11" type="ORF">H8710_09680</name>
</gene>
<comment type="caution">
    <text evidence="11">The sequence shown here is derived from an EMBL/GenBank/DDBJ whole genome shotgun (WGS) entry which is preliminary data.</text>
</comment>
<dbReference type="Gene3D" id="1.20.272.10">
    <property type="match status" value="1"/>
</dbReference>
<dbReference type="InterPro" id="IPR010372">
    <property type="entry name" value="DNA_pol3_delta_N"/>
</dbReference>
<reference evidence="11" key="1">
    <citation type="submission" date="2020-08" db="EMBL/GenBank/DDBJ databases">
        <title>Genome public.</title>
        <authorList>
            <person name="Liu C."/>
            <person name="Sun Q."/>
        </authorList>
    </citation>
    <scope>NUCLEOTIDE SEQUENCE</scope>
    <source>
        <strain evidence="11">NSJ-33</strain>
    </source>
</reference>
<dbReference type="RefSeq" id="WP_249295338.1">
    <property type="nucleotide sequence ID" value="NZ_JACRSV010000003.1"/>
</dbReference>
<dbReference type="SUPFAM" id="SSF52540">
    <property type="entry name" value="P-loop containing nucleoside triphosphate hydrolases"/>
    <property type="match status" value="1"/>
</dbReference>
<evidence type="ECO:0000256" key="1">
    <source>
        <dbReference type="ARBA" id="ARBA00012417"/>
    </source>
</evidence>
<dbReference type="InterPro" id="IPR008921">
    <property type="entry name" value="DNA_pol3_clamp-load_cplx_C"/>
</dbReference>
<dbReference type="GO" id="GO:0006261">
    <property type="term" value="P:DNA-templated DNA replication"/>
    <property type="evidence" value="ECO:0007669"/>
    <property type="project" value="TreeGrafter"/>
</dbReference>
<evidence type="ECO:0000256" key="3">
    <source>
        <dbReference type="ARBA" id="ARBA00022679"/>
    </source>
</evidence>
<evidence type="ECO:0000259" key="9">
    <source>
        <dbReference type="Pfam" id="PF06144"/>
    </source>
</evidence>
<feature type="domain" description="DNA polymerase III delta subunit-like C-terminal" evidence="10">
    <location>
        <begin position="218"/>
        <end position="338"/>
    </location>
</feature>
<dbReference type="EMBL" id="JACRSV010000003">
    <property type="protein sequence ID" value="MBC8560331.1"/>
    <property type="molecule type" value="Genomic_DNA"/>
</dbReference>
<evidence type="ECO:0000256" key="5">
    <source>
        <dbReference type="ARBA" id="ARBA00022705"/>
    </source>
</evidence>
<evidence type="ECO:0000256" key="7">
    <source>
        <dbReference type="ARBA" id="ARBA00034754"/>
    </source>
</evidence>
<evidence type="ECO:0000313" key="11">
    <source>
        <dbReference type="EMBL" id="MBC8560331.1"/>
    </source>
</evidence>
<dbReference type="AlphaFoldDB" id="A0A926E2Y6"/>
<dbReference type="NCBIfam" id="TIGR01128">
    <property type="entry name" value="holA"/>
    <property type="match status" value="1"/>
</dbReference>
<dbReference type="Gene3D" id="3.40.50.300">
    <property type="entry name" value="P-loop containing nucleotide triphosphate hydrolases"/>
    <property type="match status" value="1"/>
</dbReference>
<feature type="domain" description="DNA polymerase III delta N-terminal" evidence="9">
    <location>
        <begin position="22"/>
        <end position="133"/>
    </location>
</feature>
<dbReference type="InterPro" id="IPR048466">
    <property type="entry name" value="DNA_pol3_delta-like_C"/>
</dbReference>
<accession>A0A926E2Y6</accession>
<dbReference type="SUPFAM" id="SSF48019">
    <property type="entry name" value="post-AAA+ oligomerization domain-like"/>
    <property type="match status" value="1"/>
</dbReference>
<evidence type="ECO:0000256" key="6">
    <source>
        <dbReference type="ARBA" id="ARBA00022932"/>
    </source>
</evidence>
<dbReference type="InterPro" id="IPR005790">
    <property type="entry name" value="DNA_polIII_delta"/>
</dbReference>
<evidence type="ECO:0000256" key="2">
    <source>
        <dbReference type="ARBA" id="ARBA00017703"/>
    </source>
</evidence>
<keyword evidence="12" id="KW-1185">Reference proteome</keyword>
<dbReference type="PANTHER" id="PTHR34388:SF1">
    <property type="entry name" value="DNA POLYMERASE III SUBUNIT DELTA"/>
    <property type="match status" value="1"/>
</dbReference>
<evidence type="ECO:0000256" key="8">
    <source>
        <dbReference type="ARBA" id="ARBA00049244"/>
    </source>
</evidence>
<keyword evidence="5" id="KW-0235">DNA replication</keyword>
<comment type="similarity">
    <text evidence="7">Belongs to the DNA polymerase HolA subunit family.</text>
</comment>
<evidence type="ECO:0000256" key="4">
    <source>
        <dbReference type="ARBA" id="ARBA00022695"/>
    </source>
</evidence>
<proteinExistence type="inferred from homology"/>
<organism evidence="11 12">
    <name type="scientific">Fumia xinanensis</name>
    <dbReference type="NCBI Taxonomy" id="2763659"/>
    <lineage>
        <taxon>Bacteria</taxon>
        <taxon>Bacillati</taxon>
        <taxon>Bacillota</taxon>
        <taxon>Clostridia</taxon>
        <taxon>Eubacteriales</taxon>
        <taxon>Oscillospiraceae</taxon>
        <taxon>Fumia</taxon>
    </lineage>
</organism>
<sequence length="349" mass="38936">MPFLSDIELGKCIRENQIEPVYFLYGKETFLSQGYLKKLIGKAVPKGTESFNLQLFDGAALDMVSLRVETEALPLMAQRKCVVLKNPNIEKLTKADFEELMEMVQDPNPTTVFIIFVNAYDLNPKKSAKVRKLGEAAAKSGVTVDFCPKTGSELIKIIKQRAAKAGSTIESPAASYLVERCGTSLEQLTVEIDKLTAYRPQTEITKKDIETVAGISLEASVFDLSKAMMQNNFNRAFAILDELFLCRQEPLAILAVLNMTFVDLYRAKTATLASKSVQDVCEIFAYKGKEFRMRNAFRDVPRYSVKTLRSCLEILAEADIGLKTSRTDGRIAVEKVLSSILQVINVQRS</sequence>
<dbReference type="Proteomes" id="UP000610760">
    <property type="component" value="Unassembled WGS sequence"/>
</dbReference>
<evidence type="ECO:0000313" key="12">
    <source>
        <dbReference type="Proteomes" id="UP000610760"/>
    </source>
</evidence>